<proteinExistence type="predicted"/>
<evidence type="ECO:0000313" key="4">
    <source>
        <dbReference type="Proteomes" id="UP000578449"/>
    </source>
</evidence>
<comment type="caution">
    <text evidence="3">The sequence shown here is derived from an EMBL/GenBank/DDBJ whole genome shotgun (WGS) entry which is preliminary data.</text>
</comment>
<name>A0A840NW89_9ACTN</name>
<keyword evidence="4" id="KW-1185">Reference proteome</keyword>
<evidence type="ECO:0008006" key="5">
    <source>
        <dbReference type="Google" id="ProtNLM"/>
    </source>
</evidence>
<keyword evidence="2" id="KW-0732">Signal</keyword>
<evidence type="ECO:0000256" key="2">
    <source>
        <dbReference type="SAM" id="SignalP"/>
    </source>
</evidence>
<organism evidence="3 4">
    <name type="scientific">Thermocatellispora tengchongensis</name>
    <dbReference type="NCBI Taxonomy" id="1073253"/>
    <lineage>
        <taxon>Bacteria</taxon>
        <taxon>Bacillati</taxon>
        <taxon>Actinomycetota</taxon>
        <taxon>Actinomycetes</taxon>
        <taxon>Streptosporangiales</taxon>
        <taxon>Streptosporangiaceae</taxon>
        <taxon>Thermocatellispora</taxon>
    </lineage>
</organism>
<feature type="compositionally biased region" description="Low complexity" evidence="1">
    <location>
        <begin position="24"/>
        <end position="40"/>
    </location>
</feature>
<gene>
    <name evidence="3" type="ORF">HNP84_001501</name>
</gene>
<reference evidence="3 4" key="1">
    <citation type="submission" date="2020-08" db="EMBL/GenBank/DDBJ databases">
        <title>Genomic Encyclopedia of Type Strains, Phase IV (KMG-IV): sequencing the most valuable type-strain genomes for metagenomic binning, comparative biology and taxonomic classification.</title>
        <authorList>
            <person name="Goeker M."/>
        </authorList>
    </citation>
    <scope>NUCLEOTIDE SEQUENCE [LARGE SCALE GENOMIC DNA]</scope>
    <source>
        <strain evidence="3 4">DSM 45615</strain>
    </source>
</reference>
<feature type="signal peptide" evidence="2">
    <location>
        <begin position="1"/>
        <end position="22"/>
    </location>
</feature>
<dbReference type="EMBL" id="JACHGN010000003">
    <property type="protein sequence ID" value="MBB5131788.1"/>
    <property type="molecule type" value="Genomic_DNA"/>
</dbReference>
<sequence>MRMTAPATALLALSLAGLTACATGQSSPAGASPSASAATSDGTYVVGADPADDPCARVVSALGYVEPLLLPPGQEEEQRFDDAVRGRLAYVEGVLLEYGPRLPAGAKEGEAALRRTTRGLAPAATPREEQVRLLREYREAEKSVRDACA</sequence>
<feature type="chain" id="PRO_5038393487" description="Lipoprotein" evidence="2">
    <location>
        <begin position="23"/>
        <end position="149"/>
    </location>
</feature>
<evidence type="ECO:0000313" key="3">
    <source>
        <dbReference type="EMBL" id="MBB5131788.1"/>
    </source>
</evidence>
<feature type="region of interest" description="Disordered" evidence="1">
    <location>
        <begin position="24"/>
        <end position="44"/>
    </location>
</feature>
<dbReference type="Proteomes" id="UP000578449">
    <property type="component" value="Unassembled WGS sequence"/>
</dbReference>
<protein>
    <recommendedName>
        <fullName evidence="5">Lipoprotein</fullName>
    </recommendedName>
</protein>
<dbReference type="AlphaFoldDB" id="A0A840NW89"/>
<dbReference type="PROSITE" id="PS51257">
    <property type="entry name" value="PROKAR_LIPOPROTEIN"/>
    <property type="match status" value="1"/>
</dbReference>
<accession>A0A840NW89</accession>
<dbReference type="RefSeq" id="WP_185048627.1">
    <property type="nucleotide sequence ID" value="NZ_BAABIX010000009.1"/>
</dbReference>
<evidence type="ECO:0000256" key="1">
    <source>
        <dbReference type="SAM" id="MobiDB-lite"/>
    </source>
</evidence>